<dbReference type="Proteomes" id="UP001345963">
    <property type="component" value="Unassembled WGS sequence"/>
</dbReference>
<keyword evidence="2" id="KW-1185">Reference proteome</keyword>
<reference evidence="1 2" key="1">
    <citation type="submission" date="2021-07" db="EMBL/GenBank/DDBJ databases">
        <authorList>
            <person name="Palmer J.M."/>
        </authorList>
    </citation>
    <scope>NUCLEOTIDE SEQUENCE [LARGE SCALE GENOMIC DNA]</scope>
    <source>
        <strain evidence="1 2">AT_MEX2019</strain>
        <tissue evidence="1">Muscle</tissue>
    </source>
</reference>
<evidence type="ECO:0000313" key="2">
    <source>
        <dbReference type="Proteomes" id="UP001345963"/>
    </source>
</evidence>
<proteinExistence type="predicted"/>
<comment type="caution">
    <text evidence="1">The sequence shown here is derived from an EMBL/GenBank/DDBJ whole genome shotgun (WGS) entry which is preliminary data.</text>
</comment>
<accession>A0ABU7CLA4</accession>
<dbReference type="EMBL" id="JAHUTI010093535">
    <property type="protein sequence ID" value="MED6262619.1"/>
    <property type="molecule type" value="Genomic_DNA"/>
</dbReference>
<protein>
    <submittedName>
        <fullName evidence="1">Uncharacterized protein</fullName>
    </submittedName>
</protein>
<gene>
    <name evidence="1" type="ORF">ATANTOWER_022839</name>
</gene>
<name>A0ABU7CLA4_9TELE</name>
<sequence>MEAGVPGENPFMHGENLQTLGVKPRTFLLQGNSTTNCATVQPSRYSNMAKLKINSSKESETEFLMSDVKDLLSVIAKS</sequence>
<organism evidence="1 2">
    <name type="scientific">Ataeniobius toweri</name>
    <dbReference type="NCBI Taxonomy" id="208326"/>
    <lineage>
        <taxon>Eukaryota</taxon>
        <taxon>Metazoa</taxon>
        <taxon>Chordata</taxon>
        <taxon>Craniata</taxon>
        <taxon>Vertebrata</taxon>
        <taxon>Euteleostomi</taxon>
        <taxon>Actinopterygii</taxon>
        <taxon>Neopterygii</taxon>
        <taxon>Teleostei</taxon>
        <taxon>Neoteleostei</taxon>
        <taxon>Acanthomorphata</taxon>
        <taxon>Ovalentaria</taxon>
        <taxon>Atherinomorphae</taxon>
        <taxon>Cyprinodontiformes</taxon>
        <taxon>Goodeidae</taxon>
        <taxon>Ataeniobius</taxon>
    </lineage>
</organism>
<evidence type="ECO:0000313" key="1">
    <source>
        <dbReference type="EMBL" id="MED6262619.1"/>
    </source>
</evidence>